<feature type="compositionally biased region" description="Basic and acidic residues" evidence="1">
    <location>
        <begin position="140"/>
        <end position="154"/>
    </location>
</feature>
<reference evidence="2" key="1">
    <citation type="journal article" date="2020" name="Cell">
        <title>Large-Scale Comparative Analyses of Tick Genomes Elucidate Their Genetic Diversity and Vector Capacities.</title>
        <authorList>
            <consortium name="Tick Genome and Microbiome Consortium (TIGMIC)"/>
            <person name="Jia N."/>
            <person name="Wang J."/>
            <person name="Shi W."/>
            <person name="Du L."/>
            <person name="Sun Y."/>
            <person name="Zhan W."/>
            <person name="Jiang J.F."/>
            <person name="Wang Q."/>
            <person name="Zhang B."/>
            <person name="Ji P."/>
            <person name="Bell-Sakyi L."/>
            <person name="Cui X.M."/>
            <person name="Yuan T.T."/>
            <person name="Jiang B.G."/>
            <person name="Yang W.F."/>
            <person name="Lam T.T."/>
            <person name="Chang Q.C."/>
            <person name="Ding S.J."/>
            <person name="Wang X.J."/>
            <person name="Zhu J.G."/>
            <person name="Ruan X.D."/>
            <person name="Zhao L."/>
            <person name="Wei J.T."/>
            <person name="Ye R.Z."/>
            <person name="Que T.C."/>
            <person name="Du C.H."/>
            <person name="Zhou Y.H."/>
            <person name="Cheng J.X."/>
            <person name="Dai P.F."/>
            <person name="Guo W.B."/>
            <person name="Han X.H."/>
            <person name="Huang E.J."/>
            <person name="Li L.F."/>
            <person name="Wei W."/>
            <person name="Gao Y.C."/>
            <person name="Liu J.Z."/>
            <person name="Shao H.Z."/>
            <person name="Wang X."/>
            <person name="Wang C.C."/>
            <person name="Yang T.C."/>
            <person name="Huo Q.B."/>
            <person name="Li W."/>
            <person name="Chen H.Y."/>
            <person name="Chen S.E."/>
            <person name="Zhou L.G."/>
            <person name="Ni X.B."/>
            <person name="Tian J.H."/>
            <person name="Sheng Y."/>
            <person name="Liu T."/>
            <person name="Pan Y.S."/>
            <person name="Xia L.Y."/>
            <person name="Li J."/>
            <person name="Zhao F."/>
            <person name="Cao W.C."/>
        </authorList>
    </citation>
    <scope>NUCLEOTIDE SEQUENCE</scope>
    <source>
        <strain evidence="2">Rsan-2018</strain>
    </source>
</reference>
<protein>
    <submittedName>
        <fullName evidence="2">Uncharacterized protein</fullName>
    </submittedName>
</protein>
<organism evidence="2 3">
    <name type="scientific">Rhipicephalus sanguineus</name>
    <name type="common">Brown dog tick</name>
    <name type="synonym">Ixodes sanguineus</name>
    <dbReference type="NCBI Taxonomy" id="34632"/>
    <lineage>
        <taxon>Eukaryota</taxon>
        <taxon>Metazoa</taxon>
        <taxon>Ecdysozoa</taxon>
        <taxon>Arthropoda</taxon>
        <taxon>Chelicerata</taxon>
        <taxon>Arachnida</taxon>
        <taxon>Acari</taxon>
        <taxon>Parasitiformes</taxon>
        <taxon>Ixodida</taxon>
        <taxon>Ixodoidea</taxon>
        <taxon>Ixodidae</taxon>
        <taxon>Rhipicephalinae</taxon>
        <taxon>Rhipicephalus</taxon>
        <taxon>Rhipicephalus</taxon>
    </lineage>
</organism>
<name>A0A9D4SN87_RHISA</name>
<dbReference type="EMBL" id="JABSTV010001255">
    <property type="protein sequence ID" value="KAH7934774.1"/>
    <property type="molecule type" value="Genomic_DNA"/>
</dbReference>
<dbReference type="Proteomes" id="UP000821837">
    <property type="component" value="Unassembled WGS sequence"/>
</dbReference>
<dbReference type="AlphaFoldDB" id="A0A9D4SN87"/>
<keyword evidence="3" id="KW-1185">Reference proteome</keyword>
<feature type="region of interest" description="Disordered" evidence="1">
    <location>
        <begin position="73"/>
        <end position="96"/>
    </location>
</feature>
<proteinExistence type="predicted"/>
<evidence type="ECO:0000256" key="1">
    <source>
        <dbReference type="SAM" id="MobiDB-lite"/>
    </source>
</evidence>
<evidence type="ECO:0000313" key="3">
    <source>
        <dbReference type="Proteomes" id="UP000821837"/>
    </source>
</evidence>
<comment type="caution">
    <text evidence="2">The sequence shown here is derived from an EMBL/GenBank/DDBJ whole genome shotgun (WGS) entry which is preliminary data.</text>
</comment>
<evidence type="ECO:0000313" key="2">
    <source>
        <dbReference type="EMBL" id="KAH7934774.1"/>
    </source>
</evidence>
<feature type="region of interest" description="Disordered" evidence="1">
    <location>
        <begin position="136"/>
        <end position="162"/>
    </location>
</feature>
<gene>
    <name evidence="2" type="ORF">HPB52_000396</name>
</gene>
<sequence length="162" mass="18017">MNVVECTAHGGEGECDRGNIEEIAEEIDAKGDRLAEKVVAGVVLVDFRNDDDGVTEMDEAKGSRCGERKVARVVKQEEDEENVGGEGTAQDGEWDENMECVKADDAEVMDDVNDVEHVEGVKPEIAESTPVYAERVNNGKYKDEEEDRDYRQEAYYDYSGLT</sequence>
<reference evidence="2" key="2">
    <citation type="submission" date="2021-09" db="EMBL/GenBank/DDBJ databases">
        <authorList>
            <person name="Jia N."/>
            <person name="Wang J."/>
            <person name="Shi W."/>
            <person name="Du L."/>
            <person name="Sun Y."/>
            <person name="Zhan W."/>
            <person name="Jiang J."/>
            <person name="Wang Q."/>
            <person name="Zhang B."/>
            <person name="Ji P."/>
            <person name="Sakyi L.B."/>
            <person name="Cui X."/>
            <person name="Yuan T."/>
            <person name="Jiang B."/>
            <person name="Yang W."/>
            <person name="Lam T.T.-Y."/>
            <person name="Chang Q."/>
            <person name="Ding S."/>
            <person name="Wang X."/>
            <person name="Zhu J."/>
            <person name="Ruan X."/>
            <person name="Zhao L."/>
            <person name="Wei J."/>
            <person name="Que T."/>
            <person name="Du C."/>
            <person name="Cheng J."/>
            <person name="Dai P."/>
            <person name="Han X."/>
            <person name="Huang E."/>
            <person name="Gao Y."/>
            <person name="Liu J."/>
            <person name="Shao H."/>
            <person name="Ye R."/>
            <person name="Li L."/>
            <person name="Wei W."/>
            <person name="Wang X."/>
            <person name="Wang C."/>
            <person name="Huo Q."/>
            <person name="Li W."/>
            <person name="Guo W."/>
            <person name="Chen H."/>
            <person name="Chen S."/>
            <person name="Zhou L."/>
            <person name="Zhou L."/>
            <person name="Ni X."/>
            <person name="Tian J."/>
            <person name="Zhou Y."/>
            <person name="Sheng Y."/>
            <person name="Liu T."/>
            <person name="Pan Y."/>
            <person name="Xia L."/>
            <person name="Li J."/>
            <person name="Zhao F."/>
            <person name="Cao W."/>
        </authorList>
    </citation>
    <scope>NUCLEOTIDE SEQUENCE</scope>
    <source>
        <strain evidence="2">Rsan-2018</strain>
        <tissue evidence="2">Larvae</tissue>
    </source>
</reference>
<accession>A0A9D4SN87</accession>